<dbReference type="eggNOG" id="COG2205">
    <property type="taxonomic scope" value="Bacteria"/>
</dbReference>
<dbReference type="Gene3D" id="6.10.340.10">
    <property type="match status" value="1"/>
</dbReference>
<evidence type="ECO:0000259" key="18">
    <source>
        <dbReference type="PROSITE" id="PS50109"/>
    </source>
</evidence>
<dbReference type="InterPro" id="IPR003660">
    <property type="entry name" value="HAMP_dom"/>
</dbReference>
<dbReference type="FunFam" id="1.10.287.130:FF:000004">
    <property type="entry name" value="Ethylene receptor 1"/>
    <property type="match status" value="1"/>
</dbReference>
<feature type="domain" description="Histidine kinase" evidence="18">
    <location>
        <begin position="280"/>
        <end position="498"/>
    </location>
</feature>
<dbReference type="PROSITE" id="PS50110">
    <property type="entry name" value="RESPONSE_REGULATORY"/>
    <property type="match status" value="1"/>
</dbReference>
<evidence type="ECO:0000256" key="6">
    <source>
        <dbReference type="ARBA" id="ARBA00022679"/>
    </source>
</evidence>
<keyword evidence="7 17" id="KW-0812">Transmembrane</keyword>
<dbReference type="STRING" id="693986.MOC_2478"/>
<feature type="region of interest" description="Disordered" evidence="16">
    <location>
        <begin position="773"/>
        <end position="792"/>
    </location>
</feature>
<evidence type="ECO:0000256" key="13">
    <source>
        <dbReference type="ARBA" id="ARBA00023136"/>
    </source>
</evidence>
<feature type="domain" description="HAMP" evidence="20">
    <location>
        <begin position="187"/>
        <end position="240"/>
    </location>
</feature>
<evidence type="ECO:0000259" key="19">
    <source>
        <dbReference type="PROSITE" id="PS50110"/>
    </source>
</evidence>
<keyword evidence="13 17" id="KW-0472">Membrane</keyword>
<feature type="modified residue" description="Phosphohistidine" evidence="14">
    <location>
        <position position="848"/>
    </location>
</feature>
<organism evidence="22 23">
    <name type="scientific">Methylobacterium oryzae CBMB20</name>
    <dbReference type="NCBI Taxonomy" id="693986"/>
    <lineage>
        <taxon>Bacteria</taxon>
        <taxon>Pseudomonadati</taxon>
        <taxon>Pseudomonadota</taxon>
        <taxon>Alphaproteobacteria</taxon>
        <taxon>Hyphomicrobiales</taxon>
        <taxon>Methylobacteriaceae</taxon>
        <taxon>Methylobacterium</taxon>
    </lineage>
</organism>
<dbReference type="InterPro" id="IPR003661">
    <property type="entry name" value="HisK_dim/P_dom"/>
</dbReference>
<evidence type="ECO:0000256" key="7">
    <source>
        <dbReference type="ARBA" id="ARBA00022692"/>
    </source>
</evidence>
<dbReference type="AlphaFoldDB" id="A0A089NWM2"/>
<evidence type="ECO:0000256" key="12">
    <source>
        <dbReference type="ARBA" id="ARBA00023012"/>
    </source>
</evidence>
<keyword evidence="5 15" id="KW-0597">Phosphoprotein</keyword>
<sequence length="910" mass="93794">MHLAWLRPRRSLAGRLALAVTGAVTAALVLAAALSVWREVDRYAADKQAALEAVAQVFAHGGARATAANDEAAAAASLRAIGNVPSIVYGAIERPDGSVLAEQGIGLRLTQDAALDGADLSLLHLFATQSLRATAPILENGRPVGRVVLIGETDDIRDHVWAAGQNAALAALLAVAIGIGVSFYLQRSVTRPLGALTRTMEAVRLRHDYTQRAPVESDDEVGALARTLNDLLSAVNERDHRLAAHSAHLEAEVQARTADLREAKQAADAANAAKSTFLATMSHEIRTPMNGVLVMAELLASADLPVRQRRYAEVIARSGRSLLAIINDILDFAKVEAGKLDLEHVPVCPAEIADTVVTLFAERARAAGLDLAADIAPEVPQAILGDPVRLGQVVSNFVSNALKFTEAGHVSVRMALDAGDGCLVIAVADTGIGIPQDKLATIFSAFSQADQSTTRRFGGTGLGLSIAQQIIAAMGGTVAVESRVGAGSTFSARIPVTVAEPARPILRHGTVPAAIVLDTAGPATRVALAASLSGAGFAPVAADRGAAPAHWVLDAAALVAAGRRPDRAGRVLVLAGAGDNAADQALRSGLADAVLRWPVIQAEWRPLLAALAAGDPFTASAAVAVATDLLPQFSGARVLVADDSAVNREVALEALARCGVTDVVTVEDGAAAVAAAGSQHFDLILMDGSMPVLDGFAAARTIRQREAATDRRTPIVALTAHVLGEAAEAAEAAGMNGTLLKPFTLRQLADLLQAHVPSLRDAAREAAVGSEEARAALPTGVSPGAAPEASPEGDLLDAEVLDGLLGLGDGAFLDRVLDLYRAQGPVALATLRSALAVSDQPAIARAAHSLKSMSANIGARALVARLRAIEDAARNAACAEPQEACDGLETLLAATIRDLEGRTRAQAVAA</sequence>
<dbReference type="Gene3D" id="1.20.120.160">
    <property type="entry name" value="HPT domain"/>
    <property type="match status" value="1"/>
</dbReference>
<evidence type="ECO:0000256" key="16">
    <source>
        <dbReference type="SAM" id="MobiDB-lite"/>
    </source>
</evidence>
<feature type="transmembrane region" description="Helical" evidence="17">
    <location>
        <begin position="12"/>
        <end position="37"/>
    </location>
</feature>
<dbReference type="InterPro" id="IPR036890">
    <property type="entry name" value="HATPase_C_sf"/>
</dbReference>
<evidence type="ECO:0000256" key="9">
    <source>
        <dbReference type="ARBA" id="ARBA00022777"/>
    </source>
</evidence>
<dbReference type="PANTHER" id="PTHR45339">
    <property type="entry name" value="HYBRID SIGNAL TRANSDUCTION HISTIDINE KINASE J"/>
    <property type="match status" value="1"/>
</dbReference>
<dbReference type="PANTHER" id="PTHR45339:SF1">
    <property type="entry name" value="HYBRID SIGNAL TRANSDUCTION HISTIDINE KINASE J"/>
    <property type="match status" value="1"/>
</dbReference>
<dbReference type="FunFam" id="3.30.565.10:FF:000078">
    <property type="entry name" value="Two-component sensor histidine kinase"/>
    <property type="match status" value="1"/>
</dbReference>
<dbReference type="PROSITE" id="PS50885">
    <property type="entry name" value="HAMP"/>
    <property type="match status" value="1"/>
</dbReference>
<dbReference type="GO" id="GO:0000155">
    <property type="term" value="F:phosphorelay sensor kinase activity"/>
    <property type="evidence" value="ECO:0007669"/>
    <property type="project" value="InterPro"/>
</dbReference>
<evidence type="ECO:0000313" key="23">
    <source>
        <dbReference type="Proteomes" id="UP000029492"/>
    </source>
</evidence>
<gene>
    <name evidence="22" type="ORF">MOC_2478</name>
</gene>
<dbReference type="HOGENOM" id="CLU_000445_104_15_5"/>
<evidence type="ECO:0000256" key="5">
    <source>
        <dbReference type="ARBA" id="ARBA00022553"/>
    </source>
</evidence>
<dbReference type="InterPro" id="IPR003594">
    <property type="entry name" value="HATPase_dom"/>
</dbReference>
<feature type="transmembrane region" description="Helical" evidence="17">
    <location>
        <begin position="167"/>
        <end position="185"/>
    </location>
</feature>
<dbReference type="SMART" id="SM00448">
    <property type="entry name" value="REC"/>
    <property type="match status" value="1"/>
</dbReference>
<comment type="catalytic activity">
    <reaction evidence="1">
        <text>ATP + protein L-histidine = ADP + protein N-phospho-L-histidine.</text>
        <dbReference type="EC" id="2.7.13.3"/>
    </reaction>
</comment>
<dbReference type="SMART" id="SM00387">
    <property type="entry name" value="HATPase_c"/>
    <property type="match status" value="1"/>
</dbReference>
<dbReference type="GO" id="GO:0005524">
    <property type="term" value="F:ATP binding"/>
    <property type="evidence" value="ECO:0007669"/>
    <property type="project" value="UniProtKB-KW"/>
</dbReference>
<dbReference type="EC" id="2.7.13.3" evidence="3"/>
<dbReference type="Pfam" id="PF00512">
    <property type="entry name" value="HisKA"/>
    <property type="match status" value="1"/>
</dbReference>
<dbReference type="PRINTS" id="PR00344">
    <property type="entry name" value="BCTRLSENSOR"/>
</dbReference>
<evidence type="ECO:0000256" key="1">
    <source>
        <dbReference type="ARBA" id="ARBA00000085"/>
    </source>
</evidence>
<dbReference type="Proteomes" id="UP000029492">
    <property type="component" value="Chromosome"/>
</dbReference>
<dbReference type="PROSITE" id="PS50109">
    <property type="entry name" value="HIS_KIN"/>
    <property type="match status" value="1"/>
</dbReference>
<evidence type="ECO:0000256" key="4">
    <source>
        <dbReference type="ARBA" id="ARBA00022475"/>
    </source>
</evidence>
<dbReference type="Pfam" id="PF00072">
    <property type="entry name" value="Response_reg"/>
    <property type="match status" value="1"/>
</dbReference>
<dbReference type="KEGG" id="mor:MOC_2478"/>
<dbReference type="CDD" id="cd16922">
    <property type="entry name" value="HATPase_EvgS-ArcB-TorS-like"/>
    <property type="match status" value="1"/>
</dbReference>
<keyword evidence="9 22" id="KW-0418">Kinase</keyword>
<dbReference type="Pfam" id="PF02518">
    <property type="entry name" value="HATPase_c"/>
    <property type="match status" value="1"/>
</dbReference>
<dbReference type="SUPFAM" id="SSF47384">
    <property type="entry name" value="Homodimeric domain of signal transducing histidine kinase"/>
    <property type="match status" value="1"/>
</dbReference>
<evidence type="ECO:0000313" key="22">
    <source>
        <dbReference type="EMBL" id="AIQ90233.1"/>
    </source>
</evidence>
<evidence type="ECO:0000256" key="17">
    <source>
        <dbReference type="SAM" id="Phobius"/>
    </source>
</evidence>
<dbReference type="Pfam" id="PF01627">
    <property type="entry name" value="Hpt"/>
    <property type="match status" value="1"/>
</dbReference>
<protein>
    <recommendedName>
        <fullName evidence="3">histidine kinase</fullName>
        <ecNumber evidence="3">2.7.13.3</ecNumber>
    </recommendedName>
</protein>
<dbReference type="InterPro" id="IPR036641">
    <property type="entry name" value="HPT_dom_sf"/>
</dbReference>
<evidence type="ECO:0000256" key="14">
    <source>
        <dbReference type="PROSITE-ProRule" id="PRU00110"/>
    </source>
</evidence>
<accession>A0A089NWM2</accession>
<keyword evidence="4" id="KW-1003">Cell membrane</keyword>
<evidence type="ECO:0000259" key="21">
    <source>
        <dbReference type="PROSITE" id="PS50894"/>
    </source>
</evidence>
<keyword evidence="6" id="KW-0808">Transferase</keyword>
<evidence type="ECO:0000256" key="11">
    <source>
        <dbReference type="ARBA" id="ARBA00022989"/>
    </source>
</evidence>
<dbReference type="InterPro" id="IPR005467">
    <property type="entry name" value="His_kinase_dom"/>
</dbReference>
<dbReference type="CDD" id="cd06225">
    <property type="entry name" value="HAMP"/>
    <property type="match status" value="1"/>
</dbReference>
<dbReference type="PROSITE" id="PS50894">
    <property type="entry name" value="HPT"/>
    <property type="match status" value="1"/>
</dbReference>
<keyword evidence="12" id="KW-0902">Two-component regulatory system</keyword>
<dbReference type="InterPro" id="IPR001789">
    <property type="entry name" value="Sig_transdc_resp-reg_receiver"/>
</dbReference>
<dbReference type="Gene3D" id="3.30.565.10">
    <property type="entry name" value="Histidine kinase-like ATPase, C-terminal domain"/>
    <property type="match status" value="1"/>
</dbReference>
<dbReference type="CDD" id="cd00082">
    <property type="entry name" value="HisKA"/>
    <property type="match status" value="1"/>
</dbReference>
<feature type="modified residue" description="4-aspartylphosphate" evidence="15">
    <location>
        <position position="687"/>
    </location>
</feature>
<dbReference type="RefSeq" id="WP_043757283.1">
    <property type="nucleotide sequence ID" value="NZ_CP003811.1"/>
</dbReference>
<dbReference type="InterPro" id="IPR036097">
    <property type="entry name" value="HisK_dim/P_sf"/>
</dbReference>
<evidence type="ECO:0000256" key="15">
    <source>
        <dbReference type="PROSITE-ProRule" id="PRU00169"/>
    </source>
</evidence>
<dbReference type="GO" id="GO:0005886">
    <property type="term" value="C:plasma membrane"/>
    <property type="evidence" value="ECO:0007669"/>
    <property type="project" value="UniProtKB-SubCell"/>
</dbReference>
<evidence type="ECO:0000256" key="3">
    <source>
        <dbReference type="ARBA" id="ARBA00012438"/>
    </source>
</evidence>
<dbReference type="Gene3D" id="1.10.287.130">
    <property type="match status" value="1"/>
</dbReference>
<keyword evidence="11 17" id="KW-1133">Transmembrane helix</keyword>
<dbReference type="SUPFAM" id="SSF55874">
    <property type="entry name" value="ATPase domain of HSP90 chaperone/DNA topoisomerase II/histidine kinase"/>
    <property type="match status" value="1"/>
</dbReference>
<dbReference type="SMART" id="SM00304">
    <property type="entry name" value="HAMP"/>
    <property type="match status" value="2"/>
</dbReference>
<reference evidence="22 23" key="1">
    <citation type="journal article" date="2014" name="PLoS ONE">
        <title>Genome Information of Methylobacterium oryzae, a Plant-Probiotic Methylotroph in the Phyllosphere.</title>
        <authorList>
            <person name="Kwak M.J."/>
            <person name="Jeong H."/>
            <person name="Madhaiyan M."/>
            <person name="Lee Y."/>
            <person name="Sa T.M."/>
            <person name="Oh T.K."/>
            <person name="Kim J.F."/>
        </authorList>
    </citation>
    <scope>NUCLEOTIDE SEQUENCE [LARGE SCALE GENOMIC DNA]</scope>
    <source>
        <strain evidence="22 23">CBMB20</strain>
    </source>
</reference>
<comment type="subcellular location">
    <subcellularLocation>
        <location evidence="2">Cell membrane</location>
        <topology evidence="2">Multi-pass membrane protein</topology>
    </subcellularLocation>
</comment>
<dbReference type="InterPro" id="IPR008207">
    <property type="entry name" value="Sig_transdc_His_kin_Hpt_dom"/>
</dbReference>
<dbReference type="SUPFAM" id="SSF47226">
    <property type="entry name" value="Histidine-containing phosphotransfer domain, HPT domain"/>
    <property type="match status" value="1"/>
</dbReference>
<evidence type="ECO:0000259" key="20">
    <source>
        <dbReference type="PROSITE" id="PS50885"/>
    </source>
</evidence>
<keyword evidence="8" id="KW-0547">Nucleotide-binding</keyword>
<name>A0A089NWM2_9HYPH</name>
<dbReference type="InterPro" id="IPR011006">
    <property type="entry name" value="CheY-like_superfamily"/>
</dbReference>
<evidence type="ECO:0000256" key="10">
    <source>
        <dbReference type="ARBA" id="ARBA00022840"/>
    </source>
</evidence>
<dbReference type="SUPFAM" id="SSF52172">
    <property type="entry name" value="CheY-like"/>
    <property type="match status" value="1"/>
</dbReference>
<dbReference type="CDD" id="cd17546">
    <property type="entry name" value="REC_hyHK_CKI1_RcsC-like"/>
    <property type="match status" value="1"/>
</dbReference>
<feature type="domain" description="HPt" evidence="21">
    <location>
        <begin position="809"/>
        <end position="906"/>
    </location>
</feature>
<evidence type="ECO:0000256" key="2">
    <source>
        <dbReference type="ARBA" id="ARBA00004651"/>
    </source>
</evidence>
<dbReference type="Pfam" id="PF00672">
    <property type="entry name" value="HAMP"/>
    <property type="match status" value="1"/>
</dbReference>
<feature type="domain" description="Response regulatory" evidence="19">
    <location>
        <begin position="637"/>
        <end position="756"/>
    </location>
</feature>
<dbReference type="EMBL" id="CP003811">
    <property type="protein sequence ID" value="AIQ90233.1"/>
    <property type="molecule type" value="Genomic_DNA"/>
</dbReference>
<keyword evidence="10" id="KW-0067">ATP-binding</keyword>
<dbReference type="CDD" id="cd00088">
    <property type="entry name" value="HPT"/>
    <property type="match status" value="1"/>
</dbReference>
<keyword evidence="23" id="KW-1185">Reference proteome</keyword>
<dbReference type="Gene3D" id="3.40.50.2300">
    <property type="match status" value="1"/>
</dbReference>
<proteinExistence type="predicted"/>
<dbReference type="SUPFAM" id="SSF158472">
    <property type="entry name" value="HAMP domain-like"/>
    <property type="match status" value="1"/>
</dbReference>
<dbReference type="SMART" id="SM00388">
    <property type="entry name" value="HisKA"/>
    <property type="match status" value="1"/>
</dbReference>
<dbReference type="InterPro" id="IPR004358">
    <property type="entry name" value="Sig_transdc_His_kin-like_C"/>
</dbReference>
<evidence type="ECO:0000256" key="8">
    <source>
        <dbReference type="ARBA" id="ARBA00022741"/>
    </source>
</evidence>